<accession>A0ABR0Q3J1</accession>
<proteinExistence type="predicted"/>
<keyword evidence="4" id="KW-1185">Reference proteome</keyword>
<feature type="region of interest" description="Disordered" evidence="1">
    <location>
        <begin position="39"/>
        <end position="61"/>
    </location>
</feature>
<organism evidence="3 4">
    <name type="scientific">Gossypium arboreum</name>
    <name type="common">Tree cotton</name>
    <name type="synonym">Gossypium nanking</name>
    <dbReference type="NCBI Taxonomy" id="29729"/>
    <lineage>
        <taxon>Eukaryota</taxon>
        <taxon>Viridiplantae</taxon>
        <taxon>Streptophyta</taxon>
        <taxon>Embryophyta</taxon>
        <taxon>Tracheophyta</taxon>
        <taxon>Spermatophyta</taxon>
        <taxon>Magnoliopsida</taxon>
        <taxon>eudicotyledons</taxon>
        <taxon>Gunneridae</taxon>
        <taxon>Pentapetalae</taxon>
        <taxon>rosids</taxon>
        <taxon>malvids</taxon>
        <taxon>Malvales</taxon>
        <taxon>Malvaceae</taxon>
        <taxon>Malvoideae</taxon>
        <taxon>Gossypium</taxon>
    </lineage>
</organism>
<comment type="caution">
    <text evidence="3">The sequence shown here is derived from an EMBL/GenBank/DDBJ whole genome shotgun (WGS) entry which is preliminary data.</text>
</comment>
<dbReference type="Proteomes" id="UP001358586">
    <property type="component" value="Chromosome 5"/>
</dbReference>
<name>A0ABR0Q3J1_GOSAR</name>
<evidence type="ECO:0000256" key="2">
    <source>
        <dbReference type="SAM" id="SignalP"/>
    </source>
</evidence>
<evidence type="ECO:0000256" key="1">
    <source>
        <dbReference type="SAM" id="MobiDB-lite"/>
    </source>
</evidence>
<protein>
    <submittedName>
        <fullName evidence="3">Uncharacterized protein</fullName>
    </submittedName>
</protein>
<gene>
    <name evidence="3" type="ORF">PVK06_017323</name>
</gene>
<reference evidence="3 4" key="1">
    <citation type="submission" date="2023-03" db="EMBL/GenBank/DDBJ databases">
        <title>WGS of Gossypium arboreum.</title>
        <authorList>
            <person name="Yu D."/>
        </authorList>
    </citation>
    <scope>NUCLEOTIDE SEQUENCE [LARGE SCALE GENOMIC DNA]</scope>
    <source>
        <tissue evidence="3">Leaf</tissue>
    </source>
</reference>
<evidence type="ECO:0000313" key="4">
    <source>
        <dbReference type="Proteomes" id="UP001358586"/>
    </source>
</evidence>
<feature type="signal peptide" evidence="2">
    <location>
        <begin position="1"/>
        <end position="30"/>
    </location>
</feature>
<keyword evidence="2" id="KW-0732">Signal</keyword>
<feature type="chain" id="PRO_5045553313" evidence="2">
    <location>
        <begin position="31"/>
        <end position="127"/>
    </location>
</feature>
<feature type="compositionally biased region" description="Polar residues" evidence="1">
    <location>
        <begin position="45"/>
        <end position="54"/>
    </location>
</feature>
<dbReference type="EMBL" id="JARKNE010000005">
    <property type="protein sequence ID" value="KAK5833483.1"/>
    <property type="molecule type" value="Genomic_DNA"/>
</dbReference>
<evidence type="ECO:0000313" key="3">
    <source>
        <dbReference type="EMBL" id="KAK5833483.1"/>
    </source>
</evidence>
<sequence length="127" mass="13784">MPRVKGCALGVGQILLSLILSSTLPVICRGYNQPLVQASIDRSRTPGSTTNPSQEPLELPKGPMTRALASRFQKAVSYLIIQVWEENQLDDNGVARTSYLKNPCTLVQAELSSSLALQAPFNSNQLT</sequence>